<dbReference type="EMBL" id="SPNC01000111">
    <property type="protein sequence ID" value="TFH94533.1"/>
    <property type="molecule type" value="Genomic_DNA"/>
</dbReference>
<evidence type="ECO:0000313" key="1">
    <source>
        <dbReference type="EMBL" id="TFH94533.1"/>
    </source>
</evidence>
<proteinExistence type="predicted"/>
<name>A0A4Y8WNU7_9PORP</name>
<protein>
    <submittedName>
        <fullName evidence="1">Uncharacterized protein</fullName>
    </submittedName>
</protein>
<sequence>MKTHLLCAIALLFLLLGCNKRVELGGTPDPTDGRGTVEVSFGGSMNSFSQKGTRAYPTDAQAERKLRVSFSGLRIVFYSVNVTDPKQPDKVVYAFDKDISADKGEFSGGDLDISTTTTDDGLAFKVRGSERIKADNYIVYVFATVNSELKAATAVGQPFSELKKPMNYLDEEDIHKNYLQKSHYVSEPITVTKELFGDNAVAKVYTLPTAKLSAINALASVAWTPKVNDPAMEILDENLQFYPDVQSRKYLLFPEYDKHIEETLKLKYPIDANYTGFASKGIDELASEFIYRTKLTTTTIKNNYTTDPEVPNVYRTIPENTLASSESRSNTVTRLIIRVRMIPKTIKEKLTPDQLKDKGLSWVNYHGTYYEAKAFLALYKKAMANRSQSEEDKRLIEAANRFLVNGNLPSADVEEGGYEGNDVQYFHRCYTYYALPITHFTPAQLNGNINNGGYFGVVRNYHYKFEIKSMAGLGKASYTAFPYDTDLLGEHATKQDQILSDMGVITNIVDELY</sequence>
<dbReference type="Gene3D" id="2.60.40.3690">
    <property type="match status" value="1"/>
</dbReference>
<accession>A0A4Y8WNU7</accession>
<comment type="caution">
    <text evidence="1">The sequence shown here is derived from an EMBL/GenBank/DDBJ whole genome shotgun (WGS) entry which is preliminary data.</text>
</comment>
<dbReference type="Proteomes" id="UP000297225">
    <property type="component" value="Unassembled WGS sequence"/>
</dbReference>
<dbReference type="AlphaFoldDB" id="A0A4Y8WNU7"/>
<dbReference type="STRING" id="1122973.GCA_000379925_01110"/>
<gene>
    <name evidence="1" type="ORF">E4P47_07070</name>
</gene>
<organism evidence="1 2">
    <name type="scientific">Porphyromonas levii</name>
    <dbReference type="NCBI Taxonomy" id="28114"/>
    <lineage>
        <taxon>Bacteria</taxon>
        <taxon>Pseudomonadati</taxon>
        <taxon>Bacteroidota</taxon>
        <taxon>Bacteroidia</taxon>
        <taxon>Bacteroidales</taxon>
        <taxon>Porphyromonadaceae</taxon>
        <taxon>Porphyromonas</taxon>
    </lineage>
</organism>
<dbReference type="OrthoDB" id="1010993at2"/>
<reference evidence="1 2" key="1">
    <citation type="submission" date="2019-03" db="EMBL/GenBank/DDBJ databases">
        <title>Porphyromonas levii Isolated from the Uterus of Dairy Cows.</title>
        <authorList>
            <person name="Francis A.M."/>
        </authorList>
    </citation>
    <scope>NUCLEOTIDE SEQUENCE [LARGE SCALE GENOMIC DNA]</scope>
    <source>
        <strain evidence="1 2">AF5678</strain>
    </source>
</reference>
<evidence type="ECO:0000313" key="2">
    <source>
        <dbReference type="Proteomes" id="UP000297225"/>
    </source>
</evidence>
<keyword evidence="2" id="KW-1185">Reference proteome</keyword>
<dbReference type="PROSITE" id="PS51257">
    <property type="entry name" value="PROKAR_LIPOPROTEIN"/>
    <property type="match status" value="1"/>
</dbReference>
<dbReference type="RefSeq" id="WP_134849014.1">
    <property type="nucleotide sequence ID" value="NZ_CP197400.1"/>
</dbReference>